<keyword evidence="3" id="KW-1185">Reference proteome</keyword>
<name>A0A6I9PBK8_9TELE</name>
<organism evidence="3 4">
    <name type="scientific">Notothenia coriiceps</name>
    <name type="common">black rockcod</name>
    <dbReference type="NCBI Taxonomy" id="8208"/>
    <lineage>
        <taxon>Eukaryota</taxon>
        <taxon>Metazoa</taxon>
        <taxon>Chordata</taxon>
        <taxon>Craniata</taxon>
        <taxon>Vertebrata</taxon>
        <taxon>Euteleostomi</taxon>
        <taxon>Actinopterygii</taxon>
        <taxon>Neopterygii</taxon>
        <taxon>Teleostei</taxon>
        <taxon>Neoteleostei</taxon>
        <taxon>Acanthomorphata</taxon>
        <taxon>Eupercaria</taxon>
        <taxon>Perciformes</taxon>
        <taxon>Notothenioidei</taxon>
        <taxon>Nototheniidae</taxon>
        <taxon>Notothenia</taxon>
    </lineage>
</organism>
<evidence type="ECO:0000313" key="4">
    <source>
        <dbReference type="RefSeq" id="XP_010785567.1"/>
    </source>
</evidence>
<evidence type="ECO:0000313" key="3">
    <source>
        <dbReference type="Proteomes" id="UP000504611"/>
    </source>
</evidence>
<dbReference type="GeneID" id="104959380"/>
<dbReference type="KEGG" id="ncc:104959380"/>
<reference evidence="4" key="1">
    <citation type="submission" date="2025-08" db="UniProtKB">
        <authorList>
            <consortium name="RefSeq"/>
        </authorList>
    </citation>
    <scope>IDENTIFICATION</scope>
    <source>
        <tissue evidence="4">Muscle</tissue>
    </source>
</reference>
<dbReference type="Proteomes" id="UP000504611">
    <property type="component" value="Unplaced"/>
</dbReference>
<proteinExistence type="predicted"/>
<feature type="region of interest" description="Disordered" evidence="2">
    <location>
        <begin position="1"/>
        <end position="20"/>
    </location>
</feature>
<sequence length="226" mass="25287">MVREWPRQQAQTKASIKKEKPLEEKVLADVRRKVSQIKEMLEPALQNSSLSSNITQQAEHTAHAVAKESKAILIQAKHTRTASAHLSSHIDSALQQLSEQELQTDRARSLVTAEPQASLAGVKEDMEAARLQLKAFSVTLTELISKIDGNVPLERFDRILDETERRLSMLRGSVDSPTLGVKIQKLRSAAQEQHSRMSLIEQDLQEITEERDSLRDIALNLPASCP</sequence>
<accession>A0A6I9PBK8</accession>
<dbReference type="RefSeq" id="XP_010785567.1">
    <property type="nucleotide sequence ID" value="XM_010787265.1"/>
</dbReference>
<dbReference type="AlphaFoldDB" id="A0A6I9PBK8"/>
<evidence type="ECO:0000256" key="1">
    <source>
        <dbReference type="SAM" id="Coils"/>
    </source>
</evidence>
<feature type="coiled-coil region" evidence="1">
    <location>
        <begin position="190"/>
        <end position="217"/>
    </location>
</feature>
<keyword evidence="1" id="KW-0175">Coiled coil</keyword>
<dbReference type="OrthoDB" id="430826at2759"/>
<evidence type="ECO:0000256" key="2">
    <source>
        <dbReference type="SAM" id="MobiDB-lite"/>
    </source>
</evidence>
<protein>
    <submittedName>
        <fullName evidence="4">Uncharacterized protein</fullName>
    </submittedName>
</protein>
<gene>
    <name evidence="4" type="primary">LOC104959380</name>
</gene>